<reference evidence="2" key="1">
    <citation type="submission" date="2020-06" db="EMBL/GenBank/DDBJ databases">
        <authorList>
            <person name="Li T."/>
            <person name="Hu X."/>
            <person name="Zhang T."/>
            <person name="Song X."/>
            <person name="Zhang H."/>
            <person name="Dai N."/>
            <person name="Sheng W."/>
            <person name="Hou X."/>
            <person name="Wei L."/>
        </authorList>
    </citation>
    <scope>NUCLEOTIDE SEQUENCE</scope>
    <source>
        <strain evidence="2">G02</strain>
        <tissue evidence="2">Leaf</tissue>
    </source>
</reference>
<dbReference type="AlphaFoldDB" id="A0AAW2U613"/>
<gene>
    <name evidence="2" type="ORF">Sradi_1437200</name>
</gene>
<dbReference type="PANTHER" id="PTHR33070:SF129">
    <property type="entry name" value="DUF241 DOMAIN PROTEIN"/>
    <property type="match status" value="1"/>
</dbReference>
<dbReference type="EMBL" id="JACGWJ010000006">
    <property type="protein sequence ID" value="KAL0412355.1"/>
    <property type="molecule type" value="Genomic_DNA"/>
</dbReference>
<evidence type="ECO:0000313" key="2">
    <source>
        <dbReference type="EMBL" id="KAL0412355.1"/>
    </source>
</evidence>
<sequence>MLESLLSYLSGTKAQARQSGWSLVSKLIHSKKASYQGEGMDVNEFQKMDAFLQVSLEDIHVEEVMAQAKEMESSIQNLEEELECLFRQLIKTRVFLLTFSTTRLFPPDGLKRFCNSGKIDVYTCT</sequence>
<protein>
    <submittedName>
        <fullName evidence="2">Uncharacterized protein</fullName>
    </submittedName>
</protein>
<comment type="caution">
    <text evidence="2">The sequence shown here is derived from an EMBL/GenBank/DDBJ whole genome shotgun (WGS) entry which is preliminary data.</text>
</comment>
<dbReference type="InterPro" id="IPR004320">
    <property type="entry name" value="BPS1_pln"/>
</dbReference>
<dbReference type="PANTHER" id="PTHR33070">
    <property type="entry name" value="OS06G0725500 PROTEIN"/>
    <property type="match status" value="1"/>
</dbReference>
<dbReference type="GO" id="GO:0048364">
    <property type="term" value="P:root development"/>
    <property type="evidence" value="ECO:0007669"/>
    <property type="project" value="InterPro"/>
</dbReference>
<name>A0AAW2U613_SESRA</name>
<evidence type="ECO:0000256" key="1">
    <source>
        <dbReference type="SAM" id="Coils"/>
    </source>
</evidence>
<accession>A0AAW2U613</accession>
<dbReference type="Pfam" id="PF03087">
    <property type="entry name" value="BPS1"/>
    <property type="match status" value="1"/>
</dbReference>
<reference evidence="2" key="2">
    <citation type="journal article" date="2024" name="Plant">
        <title>Genomic evolution and insights into agronomic trait innovations of Sesamum species.</title>
        <authorList>
            <person name="Miao H."/>
            <person name="Wang L."/>
            <person name="Qu L."/>
            <person name="Liu H."/>
            <person name="Sun Y."/>
            <person name="Le M."/>
            <person name="Wang Q."/>
            <person name="Wei S."/>
            <person name="Zheng Y."/>
            <person name="Lin W."/>
            <person name="Duan Y."/>
            <person name="Cao H."/>
            <person name="Xiong S."/>
            <person name="Wang X."/>
            <person name="Wei L."/>
            <person name="Li C."/>
            <person name="Ma Q."/>
            <person name="Ju M."/>
            <person name="Zhao R."/>
            <person name="Li G."/>
            <person name="Mu C."/>
            <person name="Tian Q."/>
            <person name="Mei H."/>
            <person name="Zhang T."/>
            <person name="Gao T."/>
            <person name="Zhang H."/>
        </authorList>
    </citation>
    <scope>NUCLEOTIDE SEQUENCE</scope>
    <source>
        <strain evidence="2">G02</strain>
    </source>
</reference>
<organism evidence="2">
    <name type="scientific">Sesamum radiatum</name>
    <name type="common">Black benniseed</name>
    <dbReference type="NCBI Taxonomy" id="300843"/>
    <lineage>
        <taxon>Eukaryota</taxon>
        <taxon>Viridiplantae</taxon>
        <taxon>Streptophyta</taxon>
        <taxon>Embryophyta</taxon>
        <taxon>Tracheophyta</taxon>
        <taxon>Spermatophyta</taxon>
        <taxon>Magnoliopsida</taxon>
        <taxon>eudicotyledons</taxon>
        <taxon>Gunneridae</taxon>
        <taxon>Pentapetalae</taxon>
        <taxon>asterids</taxon>
        <taxon>lamiids</taxon>
        <taxon>Lamiales</taxon>
        <taxon>Pedaliaceae</taxon>
        <taxon>Sesamum</taxon>
    </lineage>
</organism>
<proteinExistence type="predicted"/>
<dbReference type="GO" id="GO:0048367">
    <property type="term" value="P:shoot system development"/>
    <property type="evidence" value="ECO:0007669"/>
    <property type="project" value="InterPro"/>
</dbReference>
<keyword evidence="1" id="KW-0175">Coiled coil</keyword>
<feature type="coiled-coil region" evidence="1">
    <location>
        <begin position="61"/>
        <end position="88"/>
    </location>
</feature>